<feature type="region of interest" description="Disordered" evidence="1">
    <location>
        <begin position="1"/>
        <end position="53"/>
    </location>
</feature>
<evidence type="ECO:0000313" key="3">
    <source>
        <dbReference type="Proteomes" id="UP000195062"/>
    </source>
</evidence>
<dbReference type="Proteomes" id="UP000195062">
    <property type="component" value="Unassembled WGS sequence"/>
</dbReference>
<feature type="compositionally biased region" description="Basic and acidic residues" evidence="1">
    <location>
        <begin position="1"/>
        <end position="23"/>
    </location>
</feature>
<feature type="compositionally biased region" description="Low complexity" evidence="1">
    <location>
        <begin position="65"/>
        <end position="78"/>
    </location>
</feature>
<dbReference type="AlphaFoldDB" id="A0A251XG30"/>
<keyword evidence="3" id="KW-1185">Reference proteome</keyword>
<feature type="region of interest" description="Disordered" evidence="1">
    <location>
        <begin position="65"/>
        <end position="89"/>
    </location>
</feature>
<evidence type="ECO:0000256" key="1">
    <source>
        <dbReference type="SAM" id="MobiDB-lite"/>
    </source>
</evidence>
<dbReference type="EMBL" id="MDHH01000004">
    <property type="protein sequence ID" value="OUE01008.1"/>
    <property type="molecule type" value="Genomic_DNA"/>
</dbReference>
<accession>A0A251XG30</accession>
<sequence length="89" mass="9637">MAGRAERPERIRAREPLQPRREDPEDPPTATTTTSRRGQPDATECTTAMGSSRLTPTRNTVAETASAMAAPSAMPTTARITSTHRPYQG</sequence>
<name>A0A251XG30_CLAMM</name>
<comment type="caution">
    <text evidence="2">The sequence shown here is derived from an EMBL/GenBank/DDBJ whole genome shotgun (WGS) entry which is preliminary data.</text>
</comment>
<evidence type="ECO:0000313" key="2">
    <source>
        <dbReference type="EMBL" id="OUE01008.1"/>
    </source>
</evidence>
<feature type="compositionally biased region" description="Polar residues" evidence="1">
    <location>
        <begin position="79"/>
        <end position="89"/>
    </location>
</feature>
<proteinExistence type="predicted"/>
<organism evidence="2 3">
    <name type="scientific">Clavibacter michiganensis subsp. michiganensis</name>
    <dbReference type="NCBI Taxonomy" id="33013"/>
    <lineage>
        <taxon>Bacteria</taxon>
        <taxon>Bacillati</taxon>
        <taxon>Actinomycetota</taxon>
        <taxon>Actinomycetes</taxon>
        <taxon>Micrococcales</taxon>
        <taxon>Microbacteriaceae</taxon>
        <taxon>Clavibacter</taxon>
    </lineage>
</organism>
<reference evidence="2 3" key="1">
    <citation type="submission" date="2016-08" db="EMBL/GenBank/DDBJ databases">
        <title>Genome sequence of Clavibacter michiganensis subsp. michiganensis strain CASJ007.</title>
        <authorList>
            <person name="Thapa S.P."/>
            <person name="Coaker G."/>
        </authorList>
    </citation>
    <scope>NUCLEOTIDE SEQUENCE [LARGE SCALE GENOMIC DNA]</scope>
    <source>
        <strain evidence="2">CASJ007</strain>
    </source>
</reference>
<feature type="compositionally biased region" description="Polar residues" evidence="1">
    <location>
        <begin position="44"/>
        <end position="53"/>
    </location>
</feature>
<gene>
    <name evidence="2" type="ORF">CMMCAS07_16330</name>
</gene>
<protein>
    <submittedName>
        <fullName evidence="2">Uncharacterized protein</fullName>
    </submittedName>
</protein>